<evidence type="ECO:0000313" key="9">
    <source>
        <dbReference type="Proteomes" id="UP000230159"/>
    </source>
</evidence>
<dbReference type="GO" id="GO:0010181">
    <property type="term" value="F:FMN binding"/>
    <property type="evidence" value="ECO:0007669"/>
    <property type="project" value="InterPro"/>
</dbReference>
<dbReference type="GO" id="GO:0046872">
    <property type="term" value="F:metal ion binding"/>
    <property type="evidence" value="ECO:0007669"/>
    <property type="project" value="UniProtKB-KW"/>
</dbReference>
<dbReference type="PANTHER" id="PTHR43578">
    <property type="entry name" value="NADH-QUINONE OXIDOREDUCTASE SUBUNIT F"/>
    <property type="match status" value="1"/>
</dbReference>
<gene>
    <name evidence="8" type="ORF">COW86_02455</name>
</gene>
<keyword evidence="6" id="KW-0812">Transmembrane</keyword>
<proteinExistence type="inferred from homology"/>
<keyword evidence="3" id="KW-0479">Metal-binding</keyword>
<evidence type="ECO:0000256" key="3">
    <source>
        <dbReference type="ARBA" id="ARBA00022723"/>
    </source>
</evidence>
<evidence type="ECO:0000313" key="8">
    <source>
        <dbReference type="EMBL" id="PIP75674.1"/>
    </source>
</evidence>
<evidence type="ECO:0000259" key="7">
    <source>
        <dbReference type="SMART" id="SM00928"/>
    </source>
</evidence>
<organism evidence="8 9">
    <name type="scientific">Candidatus Kuenenbacteria bacterium CG22_combo_CG10-13_8_21_14_all_39_9</name>
    <dbReference type="NCBI Taxonomy" id="1974621"/>
    <lineage>
        <taxon>Bacteria</taxon>
        <taxon>Candidatus Kueneniibacteriota</taxon>
    </lineage>
</organism>
<evidence type="ECO:0000256" key="1">
    <source>
        <dbReference type="ARBA" id="ARBA00007523"/>
    </source>
</evidence>
<dbReference type="GO" id="GO:0008137">
    <property type="term" value="F:NADH dehydrogenase (ubiquinone) activity"/>
    <property type="evidence" value="ECO:0007669"/>
    <property type="project" value="InterPro"/>
</dbReference>
<dbReference type="InterPro" id="IPR037225">
    <property type="entry name" value="Nuo51_FMN-bd_sf"/>
</dbReference>
<dbReference type="AlphaFoldDB" id="A0A2H0D0H7"/>
<dbReference type="PROSITE" id="PS00645">
    <property type="entry name" value="COMPLEX1_51K_2"/>
    <property type="match status" value="1"/>
</dbReference>
<keyword evidence="6" id="KW-0472">Membrane</keyword>
<feature type="transmembrane region" description="Helical" evidence="6">
    <location>
        <begin position="6"/>
        <end position="24"/>
    </location>
</feature>
<evidence type="ECO:0000256" key="2">
    <source>
        <dbReference type="ARBA" id="ARBA00022485"/>
    </source>
</evidence>
<dbReference type="SUPFAM" id="SSF142019">
    <property type="entry name" value="Nqo1 FMN-binding domain-like"/>
    <property type="match status" value="1"/>
</dbReference>
<dbReference type="GO" id="GO:0051539">
    <property type="term" value="F:4 iron, 4 sulfur cluster binding"/>
    <property type="evidence" value="ECO:0007669"/>
    <property type="project" value="UniProtKB-KW"/>
</dbReference>
<dbReference type="InterPro" id="IPR011538">
    <property type="entry name" value="Nuo51_FMN-bd"/>
</dbReference>
<dbReference type="InterPro" id="IPR001949">
    <property type="entry name" value="NADH-UbQ_OxRdtase_51kDa_CS"/>
</dbReference>
<dbReference type="Gene3D" id="3.40.50.11540">
    <property type="entry name" value="NADH-ubiquinone oxidoreductase 51kDa subunit"/>
    <property type="match status" value="1"/>
</dbReference>
<dbReference type="InterPro" id="IPR037207">
    <property type="entry name" value="Nuop51_4Fe4S-bd_sf"/>
</dbReference>
<keyword evidence="4" id="KW-0408">Iron</keyword>
<dbReference type="Pfam" id="PF01512">
    <property type="entry name" value="Complex1_51K"/>
    <property type="match status" value="1"/>
</dbReference>
<dbReference type="Gene3D" id="1.20.1440.230">
    <property type="entry name" value="NADH-ubiquinone oxidoreductase 51kDa subunit, iron-sulphur binding domain"/>
    <property type="match status" value="1"/>
</dbReference>
<evidence type="ECO:0000256" key="6">
    <source>
        <dbReference type="SAM" id="Phobius"/>
    </source>
</evidence>
<protein>
    <recommendedName>
        <fullName evidence="7">NADH-ubiquinone oxidoreductase 51kDa subunit iron-sulphur binding domain-containing protein</fullName>
    </recommendedName>
</protein>
<feature type="domain" description="NADH-ubiquinone oxidoreductase 51kDa subunit iron-sulphur binding" evidence="7">
    <location>
        <begin position="270"/>
        <end position="315"/>
    </location>
</feature>
<dbReference type="Proteomes" id="UP000230159">
    <property type="component" value="Unassembled WGS sequence"/>
</dbReference>
<dbReference type="EMBL" id="PCTN01000110">
    <property type="protein sequence ID" value="PIP75674.1"/>
    <property type="molecule type" value="Genomic_DNA"/>
</dbReference>
<comment type="similarity">
    <text evidence="1">Belongs to the complex I 51 kDa subunit family.</text>
</comment>
<keyword evidence="2" id="KW-0004">4Fe-4S</keyword>
<dbReference type="Pfam" id="PF10589">
    <property type="entry name" value="NADH_4Fe-4S"/>
    <property type="match status" value="1"/>
</dbReference>
<dbReference type="PANTHER" id="PTHR43578:SF3">
    <property type="entry name" value="NADH-QUINONE OXIDOREDUCTASE SUBUNIT F"/>
    <property type="match status" value="1"/>
</dbReference>
<name>A0A2H0D0H7_9BACT</name>
<sequence length="347" mass="39855">MLYAGAFFIYFYLIWYNIIMNKLIKKIEAAGLLGRGCGTFPTAKKWQIVADAPGKEKYVICNCSESEPGIFKDEFILDNYSELVLDGLRLAMQTLNARQGFIYLNPLYYSRFHHKLQILAGHDNIEIFSKPVNDYIGGEESTIVNLMEGKREEPRFKPPFVLEKGFLNKPTLVNNCETFYDVALISQGKYRQERFFCISGDNTPKNIFKFPETITVKQALLESGHYPNFKFFIQLGGAMAGICLAADQLDDYTIQSYSGLIIHELAKDERQLVNQWLEFYKKESCGQCVPCREGTYRLHEMYNAKDFDSQLFADIIFSMQNSSLCSLGKMATTAITSYFENIKKRQM</sequence>
<accession>A0A2H0D0H7</accession>
<dbReference type="SUPFAM" id="SSF140490">
    <property type="entry name" value="Nqo1C-terminal domain-like"/>
    <property type="match status" value="1"/>
</dbReference>
<comment type="caution">
    <text evidence="8">The sequence shown here is derived from an EMBL/GenBank/DDBJ whole genome shotgun (WGS) entry which is preliminary data.</text>
</comment>
<dbReference type="SMART" id="SM00928">
    <property type="entry name" value="NADH_4Fe-4S"/>
    <property type="match status" value="1"/>
</dbReference>
<reference evidence="8 9" key="1">
    <citation type="submission" date="2017-09" db="EMBL/GenBank/DDBJ databases">
        <title>Depth-based differentiation of microbial function through sediment-hosted aquifers and enrichment of novel symbionts in the deep terrestrial subsurface.</title>
        <authorList>
            <person name="Probst A.J."/>
            <person name="Ladd B."/>
            <person name="Jarett J.K."/>
            <person name="Geller-Mcgrath D.E."/>
            <person name="Sieber C.M."/>
            <person name="Emerson J.B."/>
            <person name="Anantharaman K."/>
            <person name="Thomas B.C."/>
            <person name="Malmstrom R."/>
            <person name="Stieglmeier M."/>
            <person name="Klingl A."/>
            <person name="Woyke T."/>
            <person name="Ryan C.M."/>
            <person name="Banfield J.F."/>
        </authorList>
    </citation>
    <scope>NUCLEOTIDE SEQUENCE [LARGE SCALE GENOMIC DNA]</scope>
    <source>
        <strain evidence="8">CG22_combo_CG10-13_8_21_14_all_39_9</strain>
    </source>
</reference>
<evidence type="ECO:0000256" key="5">
    <source>
        <dbReference type="ARBA" id="ARBA00023014"/>
    </source>
</evidence>
<evidence type="ECO:0000256" key="4">
    <source>
        <dbReference type="ARBA" id="ARBA00023004"/>
    </source>
</evidence>
<dbReference type="InterPro" id="IPR019575">
    <property type="entry name" value="Nuop51_4Fe4S-bd"/>
</dbReference>
<keyword evidence="5" id="KW-0411">Iron-sulfur</keyword>
<keyword evidence="6" id="KW-1133">Transmembrane helix</keyword>